<evidence type="ECO:0000259" key="1">
    <source>
        <dbReference type="Pfam" id="PF04545"/>
    </source>
</evidence>
<dbReference type="SUPFAM" id="SSF88659">
    <property type="entry name" value="Sigma3 and sigma4 domains of RNA polymerase sigma factors"/>
    <property type="match status" value="1"/>
</dbReference>
<dbReference type="OrthoDB" id="3820944at2"/>
<dbReference type="GO" id="GO:0006352">
    <property type="term" value="P:DNA-templated transcription initiation"/>
    <property type="evidence" value="ECO:0007669"/>
    <property type="project" value="InterPro"/>
</dbReference>
<organism evidence="2 3">
    <name type="scientific">Kribbella amoyensis</name>
    <dbReference type="NCBI Taxonomy" id="996641"/>
    <lineage>
        <taxon>Bacteria</taxon>
        <taxon>Bacillati</taxon>
        <taxon>Actinomycetota</taxon>
        <taxon>Actinomycetes</taxon>
        <taxon>Propionibacteriales</taxon>
        <taxon>Kribbellaceae</taxon>
        <taxon>Kribbella</taxon>
    </lineage>
</organism>
<evidence type="ECO:0000313" key="2">
    <source>
        <dbReference type="EMBL" id="TWD72435.1"/>
    </source>
</evidence>
<dbReference type="InterPro" id="IPR036388">
    <property type="entry name" value="WH-like_DNA-bd_sf"/>
</dbReference>
<sequence>MRDLVDPEFASFVDARQAKWLREAYLVYGERHRAERELLRAFARLATRWDKVDDPDVFVQRLLFQPALSRWHPPKRYPPSDDAVRSALAALSPAQRTVFVLLHYEELTEFEVADVLVLSHHTVHGLSRSALTAFRTSLGLGRWKAAGDRP</sequence>
<evidence type="ECO:0000313" key="3">
    <source>
        <dbReference type="Proteomes" id="UP000318380"/>
    </source>
</evidence>
<feature type="domain" description="RNA polymerase sigma-70 region 4" evidence="1">
    <location>
        <begin position="87"/>
        <end position="134"/>
    </location>
</feature>
<dbReference type="Gene3D" id="1.10.10.10">
    <property type="entry name" value="Winged helix-like DNA-binding domain superfamily/Winged helix DNA-binding domain"/>
    <property type="match status" value="1"/>
</dbReference>
<dbReference type="Pfam" id="PF04545">
    <property type="entry name" value="Sigma70_r4"/>
    <property type="match status" value="1"/>
</dbReference>
<accession>A0A561B0P8</accession>
<gene>
    <name evidence="2" type="ORF">FB561_7427</name>
</gene>
<proteinExistence type="predicted"/>
<dbReference type="GO" id="GO:0003700">
    <property type="term" value="F:DNA-binding transcription factor activity"/>
    <property type="evidence" value="ECO:0007669"/>
    <property type="project" value="InterPro"/>
</dbReference>
<dbReference type="AlphaFoldDB" id="A0A561B0P8"/>
<name>A0A561B0P8_9ACTN</name>
<comment type="caution">
    <text evidence="2">The sequence shown here is derived from an EMBL/GenBank/DDBJ whole genome shotgun (WGS) entry which is preliminary data.</text>
</comment>
<dbReference type="InterPro" id="IPR007630">
    <property type="entry name" value="RNA_pol_sigma70_r4"/>
</dbReference>
<dbReference type="EMBL" id="VIVK01000004">
    <property type="protein sequence ID" value="TWD72435.1"/>
    <property type="molecule type" value="Genomic_DNA"/>
</dbReference>
<dbReference type="Proteomes" id="UP000318380">
    <property type="component" value="Unassembled WGS sequence"/>
</dbReference>
<dbReference type="RefSeq" id="WP_145814735.1">
    <property type="nucleotide sequence ID" value="NZ_VIVK01000004.1"/>
</dbReference>
<dbReference type="InterPro" id="IPR013324">
    <property type="entry name" value="RNA_pol_sigma_r3/r4-like"/>
</dbReference>
<keyword evidence="3" id="KW-1185">Reference proteome</keyword>
<protein>
    <submittedName>
        <fullName evidence="2">Sigma-70-like protein</fullName>
    </submittedName>
</protein>
<reference evidence="2 3" key="1">
    <citation type="submission" date="2019-06" db="EMBL/GenBank/DDBJ databases">
        <title>Sequencing the genomes of 1000 actinobacteria strains.</title>
        <authorList>
            <person name="Klenk H.-P."/>
        </authorList>
    </citation>
    <scope>NUCLEOTIDE SEQUENCE [LARGE SCALE GENOMIC DNA]</scope>
    <source>
        <strain evidence="2 3">DSM 24683</strain>
    </source>
</reference>